<dbReference type="PANTHER" id="PTHR43685:SF2">
    <property type="entry name" value="GLYCOSYLTRANSFERASE 2-LIKE DOMAIN-CONTAINING PROTEIN"/>
    <property type="match status" value="1"/>
</dbReference>
<dbReference type="OrthoDB" id="9807795at2"/>
<protein>
    <recommendedName>
        <fullName evidence="1">Glycosyltransferase 2-like domain-containing protein</fullName>
    </recommendedName>
</protein>
<dbReference type="Gene3D" id="3.90.550.10">
    <property type="entry name" value="Spore Coat Polysaccharide Biosynthesis Protein SpsA, Chain A"/>
    <property type="match status" value="1"/>
</dbReference>
<proteinExistence type="predicted"/>
<dbReference type="AlphaFoldDB" id="A0A0D5LSZ3"/>
<dbReference type="CDD" id="cd00761">
    <property type="entry name" value="Glyco_tranf_GTA_type"/>
    <property type="match status" value="1"/>
</dbReference>
<gene>
    <name evidence="2" type="ORF">TM49_19320</name>
</gene>
<dbReference type="RefSeq" id="WP_045683631.1">
    <property type="nucleotide sequence ID" value="NZ_CP010803.1"/>
</dbReference>
<dbReference type="SUPFAM" id="SSF53448">
    <property type="entry name" value="Nucleotide-diphospho-sugar transferases"/>
    <property type="match status" value="1"/>
</dbReference>
<keyword evidence="3" id="KW-1185">Reference proteome</keyword>
<dbReference type="KEGG" id="mey:TM49_19320"/>
<name>A0A0D5LSZ3_MAREN</name>
<organism evidence="2 3">
    <name type="scientific">Martelella endophytica</name>
    <dbReference type="NCBI Taxonomy" id="1486262"/>
    <lineage>
        <taxon>Bacteria</taxon>
        <taxon>Pseudomonadati</taxon>
        <taxon>Pseudomonadota</taxon>
        <taxon>Alphaproteobacteria</taxon>
        <taxon>Hyphomicrobiales</taxon>
        <taxon>Aurantimonadaceae</taxon>
        <taxon>Martelella</taxon>
    </lineage>
</organism>
<dbReference type="PATRIC" id="fig|1486262.3.peg.3998"/>
<reference evidence="2 3" key="1">
    <citation type="journal article" date="2015" name="Genome Announc.">
        <title>Complete genome sequence of Martelella endophytica YC6887, which has antifungal activity associated with a halophyte.</title>
        <authorList>
            <person name="Khan A."/>
            <person name="Khan H."/>
            <person name="Chung E.J."/>
            <person name="Hossain M.T."/>
            <person name="Chung Y.R."/>
        </authorList>
    </citation>
    <scope>NUCLEOTIDE SEQUENCE [LARGE SCALE GENOMIC DNA]</scope>
    <source>
        <strain evidence="2">YC6887</strain>
    </source>
</reference>
<dbReference type="InterPro" id="IPR029044">
    <property type="entry name" value="Nucleotide-diphossugar_trans"/>
</dbReference>
<accession>A0A0D5LSZ3</accession>
<feature type="domain" description="Glycosyltransferase 2-like" evidence="1">
    <location>
        <begin position="5"/>
        <end position="126"/>
    </location>
</feature>
<dbReference type="HOGENOM" id="CLU_025996_0_0_5"/>
<evidence type="ECO:0000313" key="3">
    <source>
        <dbReference type="Proteomes" id="UP000032611"/>
    </source>
</evidence>
<dbReference type="InterPro" id="IPR001173">
    <property type="entry name" value="Glyco_trans_2-like"/>
</dbReference>
<evidence type="ECO:0000259" key="1">
    <source>
        <dbReference type="Pfam" id="PF00535"/>
    </source>
</evidence>
<evidence type="ECO:0000313" key="2">
    <source>
        <dbReference type="EMBL" id="AJY47329.1"/>
    </source>
</evidence>
<dbReference type="InterPro" id="IPR050834">
    <property type="entry name" value="Glycosyltransf_2"/>
</dbReference>
<dbReference type="EMBL" id="CP010803">
    <property type="protein sequence ID" value="AJY47329.1"/>
    <property type="molecule type" value="Genomic_DNA"/>
</dbReference>
<dbReference type="Pfam" id="PF00535">
    <property type="entry name" value="Glycos_transf_2"/>
    <property type="match status" value="1"/>
</dbReference>
<dbReference type="PANTHER" id="PTHR43685">
    <property type="entry name" value="GLYCOSYLTRANSFERASE"/>
    <property type="match status" value="1"/>
</dbReference>
<dbReference type="STRING" id="1486262.TM49_19320"/>
<sequence length="312" mass="33858">MTRFSVVIPCYNAAGTISETLNSVLAQTVPDFEVIVIDDGSTDDTVAIVARFADRNSRIRLVEQANQGPSVARNRAVFDHAEGELVAFLDADDIWPSDRLNTFEKRFAAEDAPDLAYGRVGFFSKTIAEIETHSTVSKTPLAVADLIAENETCTMSNIVVTRAAFLASGGFNAGIVHGEDVEWLVRLAAAGFKIEGIDQLATYYRASRKGLSSDLSAMRFSWETALSTALSLDIALTKREIAAAEATHLRYLSRRALRLESTRGTALKLAIKALKLSPRAFFKQPRRGLMTLAAATAEALCPGAFKRLAASH</sequence>
<dbReference type="Proteomes" id="UP000032611">
    <property type="component" value="Chromosome"/>
</dbReference>